<gene>
    <name evidence="5" type="ORF">MSVAZ_3048</name>
</gene>
<dbReference type="Gene3D" id="3.40.1190.10">
    <property type="entry name" value="Mur-like, catalytic domain"/>
    <property type="match status" value="1"/>
</dbReference>
<dbReference type="PATRIC" id="fig|1434123.4.peg.3750"/>
<dbReference type="AlphaFoldDB" id="A0A0E3Q963"/>
<evidence type="ECO:0000256" key="3">
    <source>
        <dbReference type="ARBA" id="ARBA00022840"/>
    </source>
</evidence>
<keyword evidence="1 5" id="KW-0436">Ligase</keyword>
<keyword evidence="3" id="KW-0067">ATP-binding</keyword>
<evidence type="ECO:0000256" key="4">
    <source>
        <dbReference type="SAM" id="MobiDB-lite"/>
    </source>
</evidence>
<dbReference type="SUPFAM" id="SSF53623">
    <property type="entry name" value="MurD-like peptide ligases, catalytic domain"/>
    <property type="match status" value="1"/>
</dbReference>
<evidence type="ECO:0000313" key="6">
    <source>
        <dbReference type="Proteomes" id="UP000033096"/>
    </source>
</evidence>
<accession>A0A0E3Q963</accession>
<feature type="compositionally biased region" description="Low complexity" evidence="4">
    <location>
        <begin position="298"/>
        <end position="336"/>
    </location>
</feature>
<evidence type="ECO:0000313" key="5">
    <source>
        <dbReference type="EMBL" id="AKB45317.1"/>
    </source>
</evidence>
<evidence type="ECO:0000256" key="1">
    <source>
        <dbReference type="ARBA" id="ARBA00022598"/>
    </source>
</evidence>
<dbReference type="InterPro" id="IPR036565">
    <property type="entry name" value="Mur-like_cat_sf"/>
</dbReference>
<dbReference type="InterPro" id="IPR051046">
    <property type="entry name" value="MurCDEF_CellWall_CoF430Synth"/>
</dbReference>
<dbReference type="GO" id="GO:0005524">
    <property type="term" value="F:ATP binding"/>
    <property type="evidence" value="ECO:0007669"/>
    <property type="project" value="UniProtKB-KW"/>
</dbReference>
<sequence>MDLYRKKFAVLDLTHGGIPIVKSLAAAGNEVSGIDVYGTVKPETLLELEEKYGIHCSKNPLPASGFDIIVAPVHLDPAYPMLVEARAQKKDILSHHEIVGEILKNDSRLSGIKTVEVTGVKAKTSASSLLADMLSRHFEVVLHTSRGLEYWKAGISSLIYRGLSITPGSILVAVEKVFEAGLRPDFFIFEISIGGTGTADLGILTTLSPDYGIANNTALASEAKLQLVKLAKAGSILLINVGAKKALKAAKTDKVKVLTFKDPFSGQLSGISDQTADFVLETGSGTSALSVPPELVMPSDLPGPDDLSSSSRPTGLSSSSIGLLDSSRSTGLSSSSMPAGSTELQASPTFSSYGIRFMHRGKEILSASLRPGYNISAYRTAFVAASAAALELGIEPEAIISVIEGFRGLSGRMQEKEMNGISLIDNSNSGMDILSAEKALDYALLKRKDEKKKGIILVLGEEASQVCEGLPPELVQGFVEKFGTKCKQIILVGERMKTVNGKNISYARSLPEGLSKASEFAGGDDIILSSVKCFR</sequence>
<organism evidence="5 6">
    <name type="scientific">Methanosarcina vacuolata Z-761</name>
    <dbReference type="NCBI Taxonomy" id="1434123"/>
    <lineage>
        <taxon>Archaea</taxon>
        <taxon>Methanobacteriati</taxon>
        <taxon>Methanobacteriota</taxon>
        <taxon>Stenosarchaea group</taxon>
        <taxon>Methanomicrobia</taxon>
        <taxon>Methanosarcinales</taxon>
        <taxon>Methanosarcinaceae</taxon>
        <taxon>Methanosarcina</taxon>
    </lineage>
</organism>
<proteinExistence type="predicted"/>
<dbReference type="Proteomes" id="UP000033096">
    <property type="component" value="Chromosome"/>
</dbReference>
<dbReference type="NCBIfam" id="NF033197">
    <property type="entry name" value="F430_CfbE"/>
    <property type="match status" value="1"/>
</dbReference>
<dbReference type="RefSeq" id="WP_048122635.1">
    <property type="nucleotide sequence ID" value="NZ_CP009520.1"/>
</dbReference>
<dbReference type="EMBL" id="CP009520">
    <property type="protein sequence ID" value="AKB45317.1"/>
    <property type="molecule type" value="Genomic_DNA"/>
</dbReference>
<dbReference type="HOGENOM" id="CLU_047362_0_0_2"/>
<dbReference type="EC" id="6.3.2.9" evidence="5"/>
<evidence type="ECO:0000256" key="2">
    <source>
        <dbReference type="ARBA" id="ARBA00022741"/>
    </source>
</evidence>
<dbReference type="KEGG" id="mvc:MSVAZ_3048"/>
<dbReference type="PANTHER" id="PTHR43024">
    <property type="entry name" value="UDP-N-ACETYLMURAMOYL-TRIPEPTIDE--D-ALANYL-D-ALANINE LIGASE"/>
    <property type="match status" value="1"/>
</dbReference>
<protein>
    <submittedName>
        <fullName evidence="5">UDP-N-acetylmuramoylalanine--D-glutamate ligase</fullName>
        <ecNumber evidence="5">6.3.2.9</ecNumber>
    </submittedName>
</protein>
<dbReference type="GO" id="GO:0008764">
    <property type="term" value="F:UDP-N-acetylmuramoylalanine-D-glutamate ligase activity"/>
    <property type="evidence" value="ECO:0007669"/>
    <property type="project" value="UniProtKB-EC"/>
</dbReference>
<keyword evidence="6" id="KW-1185">Reference proteome</keyword>
<reference evidence="5 6" key="1">
    <citation type="submission" date="2014-07" db="EMBL/GenBank/DDBJ databases">
        <title>Methanogenic archaea and the global carbon cycle.</title>
        <authorList>
            <person name="Henriksen J.R."/>
            <person name="Luke J."/>
            <person name="Reinhart S."/>
            <person name="Benedict M.N."/>
            <person name="Youngblut N.D."/>
            <person name="Metcalf M.E."/>
            <person name="Whitaker R.J."/>
            <person name="Metcalf W.W."/>
        </authorList>
    </citation>
    <scope>NUCLEOTIDE SEQUENCE [LARGE SCALE GENOMIC DNA]</scope>
    <source>
        <strain evidence="5 6">Z-761</strain>
    </source>
</reference>
<feature type="region of interest" description="Disordered" evidence="4">
    <location>
        <begin position="289"/>
        <end position="343"/>
    </location>
</feature>
<keyword evidence="2" id="KW-0547">Nucleotide-binding</keyword>
<dbReference type="GeneID" id="24811577"/>
<name>A0A0E3Q963_9EURY</name>
<dbReference type="STRING" id="1434123.MSVAZ_3048"/>
<dbReference type="PANTHER" id="PTHR43024:SF1">
    <property type="entry name" value="UDP-N-ACETYLMURAMOYL-TRIPEPTIDE--D-ALANYL-D-ALANINE LIGASE"/>
    <property type="match status" value="1"/>
</dbReference>